<dbReference type="InParanoid" id="A0A5Q0BMI0"/>
<dbReference type="Proteomes" id="UP000325755">
    <property type="component" value="Chromosome"/>
</dbReference>
<sequence length="85" mass="9564">MLTITANAREQVYKIKSAFSAVIPEWQQLLQSVSHIGGRMRFSRFPPSDSTNVNLQILGDRRLRMVLAGLIQTGKRRVLIAGQAR</sequence>
<dbReference type="AlphaFoldDB" id="A0A5Q0BMI0"/>
<protein>
    <submittedName>
        <fullName evidence="1">Uncharacterized protein</fullName>
    </submittedName>
</protein>
<evidence type="ECO:0000313" key="1">
    <source>
        <dbReference type="EMBL" id="QFY43328.1"/>
    </source>
</evidence>
<dbReference type="EMBL" id="CP044205">
    <property type="protein sequence ID" value="QFY43328.1"/>
    <property type="molecule type" value="Genomic_DNA"/>
</dbReference>
<dbReference type="KEGG" id="mmob:F6R98_12475"/>
<evidence type="ECO:0000313" key="2">
    <source>
        <dbReference type="Proteomes" id="UP000325755"/>
    </source>
</evidence>
<reference evidence="1 2" key="1">
    <citation type="submission" date="2019-09" db="EMBL/GenBank/DDBJ databases">
        <title>Ecophysiology of the spiral-shaped methanotroph Methylospira mobilis as revealed by the complete genome sequence.</title>
        <authorList>
            <person name="Oshkin I.Y."/>
            <person name="Dedysh S.N."/>
            <person name="Miroshnikov K."/>
            <person name="Danilova O.V."/>
            <person name="Hakobyan A."/>
            <person name="Liesack W."/>
        </authorList>
    </citation>
    <scope>NUCLEOTIDE SEQUENCE [LARGE SCALE GENOMIC DNA]</scope>
    <source>
        <strain evidence="1 2">Shm1</strain>
    </source>
</reference>
<gene>
    <name evidence="1" type="ORF">F6R98_12475</name>
</gene>
<organism evidence="1 2">
    <name type="scientific">Candidatus Methylospira mobilis</name>
    <dbReference type="NCBI Taxonomy" id="1808979"/>
    <lineage>
        <taxon>Bacteria</taxon>
        <taxon>Pseudomonadati</taxon>
        <taxon>Pseudomonadota</taxon>
        <taxon>Gammaproteobacteria</taxon>
        <taxon>Methylococcales</taxon>
        <taxon>Methylococcaceae</taxon>
        <taxon>Candidatus Methylospira</taxon>
    </lineage>
</organism>
<keyword evidence="2" id="KW-1185">Reference proteome</keyword>
<dbReference type="RefSeq" id="WP_153249310.1">
    <property type="nucleotide sequence ID" value="NZ_CP044205.1"/>
</dbReference>
<name>A0A5Q0BMI0_9GAMM</name>
<accession>A0A5Q0BMI0</accession>
<proteinExistence type="predicted"/>